<keyword evidence="3" id="KW-1003">Cell membrane</keyword>
<dbReference type="InterPro" id="IPR052157">
    <property type="entry name" value="BCAA_transport_permease"/>
</dbReference>
<dbReference type="InterPro" id="IPR001851">
    <property type="entry name" value="ABC_transp_permease"/>
</dbReference>
<feature type="transmembrane region" description="Helical" evidence="10">
    <location>
        <begin position="139"/>
        <end position="159"/>
    </location>
</feature>
<feature type="transmembrane region" description="Helical" evidence="10">
    <location>
        <begin position="94"/>
        <end position="113"/>
    </location>
</feature>
<feature type="transmembrane region" description="Helical" evidence="10">
    <location>
        <begin position="225"/>
        <end position="250"/>
    </location>
</feature>
<reference evidence="12" key="1">
    <citation type="submission" date="2021-01" db="EMBL/GenBank/DDBJ databases">
        <title>Genome public.</title>
        <authorList>
            <person name="Liu C."/>
            <person name="Sun Q."/>
        </authorList>
    </citation>
    <scope>NUCLEOTIDE SEQUENCE [LARGE SCALE GENOMIC DNA]</scope>
    <source>
        <strain evidence="12">YIM B02505</strain>
    </source>
</reference>
<organism evidence="11 12">
    <name type="scientific">Clostridium yunnanense</name>
    <dbReference type="NCBI Taxonomy" id="2800325"/>
    <lineage>
        <taxon>Bacteria</taxon>
        <taxon>Bacillati</taxon>
        <taxon>Bacillota</taxon>
        <taxon>Clostridia</taxon>
        <taxon>Eubacteriales</taxon>
        <taxon>Clostridiaceae</taxon>
        <taxon>Clostridium</taxon>
    </lineage>
</organism>
<dbReference type="Gene3D" id="1.10.3470.10">
    <property type="entry name" value="ABC transporter involved in vitamin B12 uptake, BtuC"/>
    <property type="match status" value="1"/>
</dbReference>
<evidence type="ECO:0000256" key="3">
    <source>
        <dbReference type="ARBA" id="ARBA00022475"/>
    </source>
</evidence>
<dbReference type="EMBL" id="JAENHN010000006">
    <property type="protein sequence ID" value="MBK1809412.1"/>
    <property type="molecule type" value="Genomic_DNA"/>
</dbReference>
<dbReference type="CDD" id="cd06582">
    <property type="entry name" value="TM_PBP1_LivH_like"/>
    <property type="match status" value="1"/>
</dbReference>
<keyword evidence="6" id="KW-0029">Amino-acid transport</keyword>
<dbReference type="InterPro" id="IPR037294">
    <property type="entry name" value="ABC_BtuC-like"/>
</dbReference>
<evidence type="ECO:0000313" key="12">
    <source>
        <dbReference type="Proteomes" id="UP000596739"/>
    </source>
</evidence>
<evidence type="ECO:0000256" key="1">
    <source>
        <dbReference type="ARBA" id="ARBA00004651"/>
    </source>
</evidence>
<keyword evidence="8 10" id="KW-0472">Membrane</keyword>
<keyword evidence="7 10" id="KW-1133">Transmembrane helix</keyword>
<comment type="subcellular location">
    <subcellularLocation>
        <location evidence="1">Cell membrane</location>
        <topology evidence="1">Multi-pass membrane protein</topology>
    </subcellularLocation>
</comment>
<dbReference type="RefSeq" id="WP_200265950.1">
    <property type="nucleotide sequence ID" value="NZ_JAENHN010000006.1"/>
</dbReference>
<evidence type="ECO:0000256" key="2">
    <source>
        <dbReference type="ARBA" id="ARBA00022448"/>
    </source>
</evidence>
<dbReference type="PANTHER" id="PTHR11795">
    <property type="entry name" value="BRANCHED-CHAIN AMINO ACID TRANSPORT SYSTEM PERMEASE PROTEIN LIVH"/>
    <property type="match status" value="1"/>
</dbReference>
<sequence>MELLQQLINGLSLGSIYALLALGYTMVYGIIQLINFAHGDIYMIGAFAGFFVATKLNLSFLPTLIIAMIVSAVLGIVIEKVAYKPLRKSPRITLLITAIGVSLLLENGMRFIVGPSPKSFPNLIESAKINIGSLQVTNIQLITLGVSLLLVVLLQFIVYRTKVGKAMRAASFDIEAASLMGINVNNTISFTFALGSALAGAAGVLVALAWTTIDPYMGMMPGIKAFVAAVLGGIGVIPGALIGGLFMGVAETLTKAYISTRLSDAIAFSILIIILLIKPSGLLGKITREKV</sequence>
<proteinExistence type="inferred from homology"/>
<feature type="transmembrane region" description="Helical" evidence="10">
    <location>
        <begin position="64"/>
        <end position="82"/>
    </location>
</feature>
<evidence type="ECO:0000256" key="9">
    <source>
        <dbReference type="ARBA" id="ARBA00037998"/>
    </source>
</evidence>
<comment type="caution">
    <text evidence="11">The sequence shown here is derived from an EMBL/GenBank/DDBJ whole genome shotgun (WGS) entry which is preliminary data.</text>
</comment>
<dbReference type="Pfam" id="PF02653">
    <property type="entry name" value="BPD_transp_2"/>
    <property type="match status" value="1"/>
</dbReference>
<feature type="transmembrane region" description="Helical" evidence="10">
    <location>
        <begin position="262"/>
        <end position="281"/>
    </location>
</feature>
<comment type="similarity">
    <text evidence="9">Belongs to the binding-protein-dependent transport system permease family. LivHM subfamily.</text>
</comment>
<evidence type="ECO:0000256" key="7">
    <source>
        <dbReference type="ARBA" id="ARBA00022989"/>
    </source>
</evidence>
<dbReference type="Proteomes" id="UP000596739">
    <property type="component" value="Unassembled WGS sequence"/>
</dbReference>
<evidence type="ECO:0000256" key="6">
    <source>
        <dbReference type="ARBA" id="ARBA00022970"/>
    </source>
</evidence>
<protein>
    <submittedName>
        <fullName evidence="11">Branched-chain amino acid ABC transporter permease</fullName>
    </submittedName>
</protein>
<accession>A0ABS1EJ69</accession>
<keyword evidence="12" id="KW-1185">Reference proteome</keyword>
<keyword evidence="5 10" id="KW-0812">Transmembrane</keyword>
<evidence type="ECO:0000256" key="5">
    <source>
        <dbReference type="ARBA" id="ARBA00022692"/>
    </source>
</evidence>
<evidence type="ECO:0000256" key="8">
    <source>
        <dbReference type="ARBA" id="ARBA00023136"/>
    </source>
</evidence>
<dbReference type="PANTHER" id="PTHR11795:SF371">
    <property type="entry name" value="HIGH-AFFINITY BRANCHED-CHAIN AMINO ACID TRANSPORT SYSTEM PERMEASE PROTEIN LIVH"/>
    <property type="match status" value="1"/>
</dbReference>
<feature type="transmembrane region" description="Helical" evidence="10">
    <location>
        <begin position="12"/>
        <end position="34"/>
    </location>
</feature>
<evidence type="ECO:0000256" key="10">
    <source>
        <dbReference type="SAM" id="Phobius"/>
    </source>
</evidence>
<name>A0ABS1EJ69_9CLOT</name>
<evidence type="ECO:0000256" key="4">
    <source>
        <dbReference type="ARBA" id="ARBA00022519"/>
    </source>
</evidence>
<evidence type="ECO:0000313" key="11">
    <source>
        <dbReference type="EMBL" id="MBK1809412.1"/>
    </source>
</evidence>
<feature type="transmembrane region" description="Helical" evidence="10">
    <location>
        <begin position="190"/>
        <end position="213"/>
    </location>
</feature>
<gene>
    <name evidence="11" type="ORF">JHL18_01960</name>
</gene>
<keyword evidence="2" id="KW-0813">Transport</keyword>
<keyword evidence="4" id="KW-0997">Cell inner membrane</keyword>